<evidence type="ECO:0000313" key="2">
    <source>
        <dbReference type="Proteomes" id="UP001150581"/>
    </source>
</evidence>
<gene>
    <name evidence="1" type="ORF">LPJ66_000369</name>
</gene>
<dbReference type="EMBL" id="JANBPG010000009">
    <property type="protein sequence ID" value="KAJ1901973.1"/>
    <property type="molecule type" value="Genomic_DNA"/>
</dbReference>
<evidence type="ECO:0000313" key="1">
    <source>
        <dbReference type="EMBL" id="KAJ1901973.1"/>
    </source>
</evidence>
<name>A0ACC1IWA7_9FUNG</name>
<organism evidence="1 2">
    <name type="scientific">Kickxella alabastrina</name>
    <dbReference type="NCBI Taxonomy" id="61397"/>
    <lineage>
        <taxon>Eukaryota</taxon>
        <taxon>Fungi</taxon>
        <taxon>Fungi incertae sedis</taxon>
        <taxon>Zoopagomycota</taxon>
        <taxon>Kickxellomycotina</taxon>
        <taxon>Kickxellomycetes</taxon>
        <taxon>Kickxellales</taxon>
        <taxon>Kickxellaceae</taxon>
        <taxon>Kickxella</taxon>
    </lineage>
</organism>
<accession>A0ACC1IWA7</accession>
<comment type="caution">
    <text evidence="1">The sequence shown here is derived from an EMBL/GenBank/DDBJ whole genome shotgun (WGS) entry which is preliminary data.</text>
</comment>
<protein>
    <submittedName>
        <fullName evidence="1">Uncharacterized protein</fullName>
    </submittedName>
</protein>
<dbReference type="Proteomes" id="UP001150581">
    <property type="component" value="Unassembled WGS sequence"/>
</dbReference>
<sequence>MSSSNSGYQASGGGSGTGSHHTRGRYPSHHRGANIGSGLTNTRGRGIGRGRGRGGIGSQQPGDRYDSNDHSEKPTSSGFHHSTRGSSRGGGPPPGSRNPGDHHHQTGGAGGIGGGMGKPGHLVSIKATIPTPVSNTSWRVFYAMPQNSRQEVGPSGDKIPGPFSPPLRPSTPEQATSAPRNPQDVLRKQNETHMMKQRVQQLLQQAANSPAGSMGTYVGKLSQSNNNLIPVLPRLES</sequence>
<keyword evidence="2" id="KW-1185">Reference proteome</keyword>
<proteinExistence type="predicted"/>
<reference evidence="1" key="1">
    <citation type="submission" date="2022-07" db="EMBL/GenBank/DDBJ databases">
        <title>Phylogenomic reconstructions and comparative analyses of Kickxellomycotina fungi.</title>
        <authorList>
            <person name="Reynolds N.K."/>
            <person name="Stajich J.E."/>
            <person name="Barry K."/>
            <person name="Grigoriev I.V."/>
            <person name="Crous P."/>
            <person name="Smith M.E."/>
        </authorList>
    </citation>
    <scope>NUCLEOTIDE SEQUENCE</scope>
    <source>
        <strain evidence="1">Benny 63K</strain>
    </source>
</reference>